<gene>
    <name evidence="5" type="ORF">CEXT_693551</name>
</gene>
<name>A0AAV4N3M7_CAEEX</name>
<dbReference type="PROSITE" id="PS01186">
    <property type="entry name" value="EGF_2"/>
    <property type="match status" value="1"/>
</dbReference>
<dbReference type="AlphaFoldDB" id="A0AAV4N3M7"/>
<dbReference type="PROSITE" id="PS00022">
    <property type="entry name" value="EGF_1"/>
    <property type="match status" value="2"/>
</dbReference>
<evidence type="ECO:0000256" key="3">
    <source>
        <dbReference type="SAM" id="SignalP"/>
    </source>
</evidence>
<evidence type="ECO:0000313" key="5">
    <source>
        <dbReference type="EMBL" id="GIX78177.1"/>
    </source>
</evidence>
<evidence type="ECO:0000256" key="2">
    <source>
        <dbReference type="SAM" id="Phobius"/>
    </source>
</evidence>
<protein>
    <recommendedName>
        <fullName evidence="4">EGF-like domain-containing protein</fullName>
    </recommendedName>
</protein>
<sequence length="412" mass="45810">MGLIKTEIAVLFLVVCVTYGSSKHLLTENNVLELEGKAECDCGNHSLSCEILFDDVFCDCEQGYTPRFGKCEECVCGDRSVFCSFKANGEKDCHCALDYKQAGDDCLECTCEDPLKSCSFDAQNNKVCSCRFGYYEIYGKCYECDCGFNSKGCKIGKDGKKVCDCEEDFMQRLNKCVECDCGNNSKDCHYDEEGDKVCLCSRGYGQKNGTCIEICYSDRDCKDGRVCKMAERGDWICDCPTNFTGRQCEKHVLCEKLETLCSDMGARCLVGDSGAYCRCPFGQTVGIPSGLCEDVCSPDKCLHGTCKPLKLDDVGTTYVCRCDAGYTGKRCEEKIQPGFFTERTAFILLLSSNVGILVLLLGVLYLMCPPSSYENTLNELIESEQEDYSAHDEVLEDSVEEDDHEDLNCMIL</sequence>
<keyword evidence="3" id="KW-0732">Signal</keyword>
<feature type="disulfide bond" evidence="1">
    <location>
        <begin position="322"/>
        <end position="331"/>
    </location>
</feature>
<keyword evidence="6" id="KW-1185">Reference proteome</keyword>
<feature type="signal peptide" evidence="3">
    <location>
        <begin position="1"/>
        <end position="22"/>
    </location>
</feature>
<reference evidence="5 6" key="1">
    <citation type="submission" date="2021-06" db="EMBL/GenBank/DDBJ databases">
        <title>Caerostris extrusa draft genome.</title>
        <authorList>
            <person name="Kono N."/>
            <person name="Arakawa K."/>
        </authorList>
    </citation>
    <scope>NUCLEOTIDE SEQUENCE [LARGE SCALE GENOMIC DNA]</scope>
</reference>
<dbReference type="SUPFAM" id="SSF57196">
    <property type="entry name" value="EGF/Laminin"/>
    <property type="match status" value="1"/>
</dbReference>
<keyword evidence="2" id="KW-0472">Membrane</keyword>
<dbReference type="Pfam" id="PF00008">
    <property type="entry name" value="EGF"/>
    <property type="match status" value="1"/>
</dbReference>
<dbReference type="PANTHER" id="PTHR24033">
    <property type="entry name" value="EGF-LIKE DOMAIN-CONTAINING PROTEIN"/>
    <property type="match status" value="1"/>
</dbReference>
<accession>A0AAV4N3M7</accession>
<feature type="transmembrane region" description="Helical" evidence="2">
    <location>
        <begin position="345"/>
        <end position="367"/>
    </location>
</feature>
<proteinExistence type="predicted"/>
<dbReference type="PANTHER" id="PTHR24033:SF151">
    <property type="entry name" value="NOTCH 2"/>
    <property type="match status" value="1"/>
</dbReference>
<dbReference type="EMBL" id="BPLR01020392">
    <property type="protein sequence ID" value="GIX78177.1"/>
    <property type="molecule type" value="Genomic_DNA"/>
</dbReference>
<dbReference type="Proteomes" id="UP001054945">
    <property type="component" value="Unassembled WGS sequence"/>
</dbReference>
<keyword evidence="1" id="KW-0245">EGF-like domain</keyword>
<keyword evidence="2" id="KW-0812">Transmembrane</keyword>
<evidence type="ECO:0000313" key="6">
    <source>
        <dbReference type="Proteomes" id="UP001054945"/>
    </source>
</evidence>
<comment type="caution">
    <text evidence="5">The sequence shown here is derived from an EMBL/GenBank/DDBJ whole genome shotgun (WGS) entry which is preliminary data.</text>
</comment>
<dbReference type="Gene3D" id="2.10.25.10">
    <property type="entry name" value="Laminin"/>
    <property type="match status" value="1"/>
</dbReference>
<feature type="disulfide bond" evidence="1">
    <location>
        <begin position="296"/>
        <end position="306"/>
    </location>
</feature>
<feature type="chain" id="PRO_5043685817" description="EGF-like domain-containing protein" evidence="3">
    <location>
        <begin position="23"/>
        <end position="412"/>
    </location>
</feature>
<organism evidence="5 6">
    <name type="scientific">Caerostris extrusa</name>
    <name type="common">Bark spider</name>
    <name type="synonym">Caerostris bankana</name>
    <dbReference type="NCBI Taxonomy" id="172846"/>
    <lineage>
        <taxon>Eukaryota</taxon>
        <taxon>Metazoa</taxon>
        <taxon>Ecdysozoa</taxon>
        <taxon>Arthropoda</taxon>
        <taxon>Chelicerata</taxon>
        <taxon>Arachnida</taxon>
        <taxon>Araneae</taxon>
        <taxon>Araneomorphae</taxon>
        <taxon>Entelegynae</taxon>
        <taxon>Araneoidea</taxon>
        <taxon>Araneidae</taxon>
        <taxon>Caerostris</taxon>
    </lineage>
</organism>
<evidence type="ECO:0000256" key="1">
    <source>
        <dbReference type="PROSITE-ProRule" id="PRU00076"/>
    </source>
</evidence>
<comment type="caution">
    <text evidence="1">Lacks conserved residue(s) required for the propagation of feature annotation.</text>
</comment>
<keyword evidence="1" id="KW-1015">Disulfide bond</keyword>
<dbReference type="InterPro" id="IPR051830">
    <property type="entry name" value="NOTCH_homolog"/>
</dbReference>
<keyword evidence="2" id="KW-1133">Transmembrane helix</keyword>
<dbReference type="PROSITE" id="PS50026">
    <property type="entry name" value="EGF_3"/>
    <property type="match status" value="1"/>
</dbReference>
<dbReference type="InterPro" id="IPR000742">
    <property type="entry name" value="EGF"/>
</dbReference>
<feature type="domain" description="EGF-like" evidence="4">
    <location>
        <begin position="293"/>
        <end position="332"/>
    </location>
</feature>
<dbReference type="SMART" id="SM00181">
    <property type="entry name" value="EGF"/>
    <property type="match status" value="5"/>
</dbReference>
<evidence type="ECO:0000259" key="4">
    <source>
        <dbReference type="PROSITE" id="PS50026"/>
    </source>
</evidence>